<keyword evidence="2" id="KW-0812">Transmembrane</keyword>
<evidence type="ECO:0000256" key="2">
    <source>
        <dbReference type="SAM" id="Phobius"/>
    </source>
</evidence>
<proteinExistence type="predicted"/>
<keyword evidence="2" id="KW-0472">Membrane</keyword>
<dbReference type="AlphaFoldDB" id="A0A846WYB1"/>
<evidence type="ECO:0000313" key="4">
    <source>
        <dbReference type="Proteomes" id="UP000582646"/>
    </source>
</evidence>
<name>A0A846WYB1_9ACTN</name>
<comment type="caution">
    <text evidence="3">The sequence shown here is derived from an EMBL/GenBank/DDBJ whole genome shotgun (WGS) entry which is preliminary data.</text>
</comment>
<dbReference type="Proteomes" id="UP000582646">
    <property type="component" value="Unassembled WGS sequence"/>
</dbReference>
<reference evidence="3 4" key="1">
    <citation type="submission" date="2020-04" db="EMBL/GenBank/DDBJ databases">
        <title>MicrobeNet Type strains.</title>
        <authorList>
            <person name="Nicholson A.C."/>
        </authorList>
    </citation>
    <scope>NUCLEOTIDE SEQUENCE [LARGE SCALE GENOMIC DNA]</scope>
    <source>
        <strain evidence="3 4">DSM 44113</strain>
    </source>
</reference>
<feature type="region of interest" description="Disordered" evidence="1">
    <location>
        <begin position="86"/>
        <end position="109"/>
    </location>
</feature>
<organism evidence="3 4">
    <name type="scientific">Tsukamurella spumae</name>
    <dbReference type="NCBI Taxonomy" id="44753"/>
    <lineage>
        <taxon>Bacteria</taxon>
        <taxon>Bacillati</taxon>
        <taxon>Actinomycetota</taxon>
        <taxon>Actinomycetes</taxon>
        <taxon>Mycobacteriales</taxon>
        <taxon>Tsukamurellaceae</taxon>
        <taxon>Tsukamurella</taxon>
    </lineage>
</organism>
<evidence type="ECO:0000313" key="3">
    <source>
        <dbReference type="EMBL" id="NKY17346.1"/>
    </source>
</evidence>
<accession>A0A846WYB1</accession>
<keyword evidence="2" id="KW-1133">Transmembrane helix</keyword>
<dbReference type="EMBL" id="JAAXOQ010000003">
    <property type="protein sequence ID" value="NKY17346.1"/>
    <property type="molecule type" value="Genomic_DNA"/>
</dbReference>
<feature type="transmembrane region" description="Helical" evidence="2">
    <location>
        <begin position="12"/>
        <end position="30"/>
    </location>
</feature>
<evidence type="ECO:0000256" key="1">
    <source>
        <dbReference type="SAM" id="MobiDB-lite"/>
    </source>
</evidence>
<feature type="transmembrane region" description="Helical" evidence="2">
    <location>
        <begin position="42"/>
        <end position="61"/>
    </location>
</feature>
<dbReference type="RefSeq" id="WP_168544463.1">
    <property type="nucleotide sequence ID" value="NZ_BAAAKS010000002.1"/>
</dbReference>
<sequence length="109" mass="11534">MSDKPLPFSNGLNLKAMGAVLLLVLAVLIWRMTDAQNTTQRVLYGVAIVFELLFFVGLLFASRYIKRQHDRAEAAYRAQVAAQAAGSESDGAAPSAPEAGAGAPDADTP</sequence>
<gene>
    <name evidence="3" type="ORF">HF999_03000</name>
</gene>
<keyword evidence="4" id="KW-1185">Reference proteome</keyword>
<protein>
    <submittedName>
        <fullName evidence="3">Uncharacterized protein</fullName>
    </submittedName>
</protein>